<dbReference type="STRING" id="1160895.CM19_09890"/>
<reference evidence="4 5" key="1">
    <citation type="submission" date="2014-03" db="EMBL/GenBank/DDBJ databases">
        <title>Draft genome sequence of the novel thermoacidophilic archaea Acidianus copahuensis ALE1 strain, isolated from Copahue volcanic area in Neuquen Argentina.</title>
        <authorList>
            <person name="Urbieta M.S."/>
            <person name="Rascovan N."/>
            <person name="Castro C."/>
            <person name="Revale S."/>
            <person name="Giaveno M.A."/>
            <person name="Vazquez M.P."/>
            <person name="Donati E.R."/>
        </authorList>
    </citation>
    <scope>NUCLEOTIDE SEQUENCE [LARGE SCALE GENOMIC DNA]</scope>
    <source>
        <strain evidence="4 5">ALE1</strain>
    </source>
</reference>
<dbReference type="InterPro" id="IPR001976">
    <property type="entry name" value="Ribosomal_eS24"/>
</dbReference>
<protein>
    <recommendedName>
        <fullName evidence="3">Small ribosomal subunit protein eS24</fullName>
    </recommendedName>
</protein>
<dbReference type="HAMAP" id="MF_00545">
    <property type="entry name" value="Ribosomal_eS24"/>
    <property type="match status" value="1"/>
</dbReference>
<dbReference type="InterPro" id="IPR012678">
    <property type="entry name" value="Ribosomal_uL23/eL15/eS24_sf"/>
</dbReference>
<dbReference type="AlphaFoldDB" id="A0A031LLP7"/>
<dbReference type="GO" id="GO:1990904">
    <property type="term" value="C:ribonucleoprotein complex"/>
    <property type="evidence" value="ECO:0007669"/>
    <property type="project" value="UniProtKB-KW"/>
</dbReference>
<dbReference type="GO" id="GO:0003735">
    <property type="term" value="F:structural constituent of ribosome"/>
    <property type="evidence" value="ECO:0007669"/>
    <property type="project" value="InterPro"/>
</dbReference>
<dbReference type="OrthoDB" id="27533at2157"/>
<dbReference type="GO" id="GO:0005840">
    <property type="term" value="C:ribosome"/>
    <property type="evidence" value="ECO:0007669"/>
    <property type="project" value="UniProtKB-KW"/>
</dbReference>
<comment type="similarity">
    <text evidence="3">Belongs to the eukaryotic ribosomal protein eS24 family.</text>
</comment>
<organism evidence="4 5">
    <name type="scientific">Candidatus Acidianus copahuensis</name>
    <dbReference type="NCBI Taxonomy" id="1160895"/>
    <lineage>
        <taxon>Archaea</taxon>
        <taxon>Thermoproteota</taxon>
        <taxon>Thermoprotei</taxon>
        <taxon>Sulfolobales</taxon>
        <taxon>Sulfolobaceae</taxon>
        <taxon>Acidianus</taxon>
    </lineage>
</organism>
<dbReference type="Gene3D" id="3.30.70.330">
    <property type="match status" value="1"/>
</dbReference>
<comment type="caution">
    <text evidence="4">The sequence shown here is derived from an EMBL/GenBank/DDBJ whole genome shotgun (WGS) entry which is preliminary data.</text>
</comment>
<dbReference type="RefSeq" id="WP_048100180.1">
    <property type="nucleotide sequence ID" value="NZ_JFZT01000048.1"/>
</dbReference>
<evidence type="ECO:0000313" key="5">
    <source>
        <dbReference type="Proteomes" id="UP000024332"/>
    </source>
</evidence>
<accession>A0A031LLP7</accession>
<keyword evidence="2 3" id="KW-0687">Ribonucleoprotein</keyword>
<dbReference type="Pfam" id="PF01282">
    <property type="entry name" value="Ribosomal_S24e"/>
    <property type="match status" value="1"/>
</dbReference>
<evidence type="ECO:0000256" key="1">
    <source>
        <dbReference type="ARBA" id="ARBA00022980"/>
    </source>
</evidence>
<gene>
    <name evidence="3" type="primary">rps24e</name>
    <name evidence="4" type="ORF">CM19_09890</name>
</gene>
<dbReference type="GO" id="GO:0006412">
    <property type="term" value="P:translation"/>
    <property type="evidence" value="ECO:0007669"/>
    <property type="project" value="UniProtKB-UniRule"/>
</dbReference>
<dbReference type="Proteomes" id="UP000024332">
    <property type="component" value="Unassembled WGS sequence"/>
</dbReference>
<dbReference type="PANTHER" id="PTHR10496">
    <property type="entry name" value="40S RIBOSOMAL PROTEIN S24"/>
    <property type="match status" value="1"/>
</dbReference>
<proteinExistence type="inferred from homology"/>
<dbReference type="InterPro" id="IPR012677">
    <property type="entry name" value="Nucleotide-bd_a/b_plait_sf"/>
</dbReference>
<sequence>MSQAQQIKVSEKVQGIIEKSVDNKVINRKELHLKLFHIGVSTPSRKDLQKTIASLLRYPEEQVVIKEIRTSYGSGISDALVVAYSEKEIAEKFEPKYLLKRGNKAKKEGGEQNG</sequence>
<evidence type="ECO:0000313" key="4">
    <source>
        <dbReference type="EMBL" id="EZQ03132.1"/>
    </source>
</evidence>
<dbReference type="EMBL" id="JFZT01000048">
    <property type="protein sequence ID" value="EZQ03132.1"/>
    <property type="molecule type" value="Genomic_DNA"/>
</dbReference>
<keyword evidence="1 3" id="KW-0689">Ribosomal protein</keyword>
<keyword evidence="5" id="KW-1185">Reference proteome</keyword>
<evidence type="ECO:0000256" key="2">
    <source>
        <dbReference type="ARBA" id="ARBA00023274"/>
    </source>
</evidence>
<name>A0A031LLP7_9CREN</name>
<dbReference type="SUPFAM" id="SSF54189">
    <property type="entry name" value="Ribosomal proteins S24e, L23 and L15e"/>
    <property type="match status" value="1"/>
</dbReference>
<evidence type="ECO:0000256" key="3">
    <source>
        <dbReference type="HAMAP-Rule" id="MF_00545"/>
    </source>
</evidence>